<name>A0AAP0C139_9ASPA</name>
<dbReference type="AlphaFoldDB" id="A0AAP0C139"/>
<comment type="caution">
    <text evidence="3">The sequence shown here is derived from an EMBL/GenBank/DDBJ whole genome shotgun (WGS) entry which is preliminary data.</text>
</comment>
<keyword evidence="2" id="KW-0808">Transferase</keyword>
<dbReference type="InterPro" id="IPR002213">
    <property type="entry name" value="UDP_glucos_trans"/>
</dbReference>
<evidence type="ECO:0000313" key="4">
    <source>
        <dbReference type="Proteomes" id="UP001418222"/>
    </source>
</evidence>
<accession>A0AAP0C139</accession>
<dbReference type="Pfam" id="PF00201">
    <property type="entry name" value="UDPGT"/>
    <property type="match status" value="1"/>
</dbReference>
<evidence type="ECO:0000256" key="2">
    <source>
        <dbReference type="ARBA" id="ARBA00022679"/>
    </source>
</evidence>
<dbReference type="CDD" id="cd03784">
    <property type="entry name" value="GT1_Gtf-like"/>
    <property type="match status" value="1"/>
</dbReference>
<dbReference type="PANTHER" id="PTHR11926">
    <property type="entry name" value="GLUCOSYL/GLUCURONOSYL TRANSFERASES"/>
    <property type="match status" value="1"/>
</dbReference>
<organism evidence="3 4">
    <name type="scientific">Platanthera zijinensis</name>
    <dbReference type="NCBI Taxonomy" id="2320716"/>
    <lineage>
        <taxon>Eukaryota</taxon>
        <taxon>Viridiplantae</taxon>
        <taxon>Streptophyta</taxon>
        <taxon>Embryophyta</taxon>
        <taxon>Tracheophyta</taxon>
        <taxon>Spermatophyta</taxon>
        <taxon>Magnoliopsida</taxon>
        <taxon>Liliopsida</taxon>
        <taxon>Asparagales</taxon>
        <taxon>Orchidaceae</taxon>
        <taxon>Orchidoideae</taxon>
        <taxon>Orchideae</taxon>
        <taxon>Orchidinae</taxon>
        <taxon>Platanthera</taxon>
    </lineage>
</organism>
<sequence>MMEASFGHILLLPFPFQGHIMPFMEMANRLVDAGFTVTFANTDFNHRRLLAAGNGYADNELSSSGRRLRLLGIPDGLESDEERKNVARICQVIPGAMAAGVEGVIRSAADEGRPFRWILSDQLMSWAVPLGLREGLRAAVFWTSSAAMLAISLSIPKMIQIGLIAEDGLPKKHAVFQLAPGVPGLHTAQLAWNNAGSNLADKSCVFSFVLTNNRATADHAELLIFNSFEDLEPQALSLLPSPVPVGPLFSADHHPTGSLWPLENPSTILRWLDSHPVGSVLYIAFGSHTIFSEAQIEELARGLELTGRPFLWAVRPDLTAERRDAAFSPEYLKRIEGRGLLVGWAPQRRVLAHPSIGCFMSHCGWNSILEGLTAGVRFLCWPYFADQFLNETYICDTWKVGLSVGHREDGTGAGAGGGEMMLVKGEQIRKRVEEVMRDEEIGKRAHVWKERATQNVNPSGTCHENFNMVLNVLGSTP</sequence>
<reference evidence="3 4" key="1">
    <citation type="journal article" date="2022" name="Nat. Plants">
        <title>Genomes of leafy and leafless Platanthera orchids illuminate the evolution of mycoheterotrophy.</title>
        <authorList>
            <person name="Li M.H."/>
            <person name="Liu K.W."/>
            <person name="Li Z."/>
            <person name="Lu H.C."/>
            <person name="Ye Q.L."/>
            <person name="Zhang D."/>
            <person name="Wang J.Y."/>
            <person name="Li Y.F."/>
            <person name="Zhong Z.M."/>
            <person name="Liu X."/>
            <person name="Yu X."/>
            <person name="Liu D.K."/>
            <person name="Tu X.D."/>
            <person name="Liu B."/>
            <person name="Hao Y."/>
            <person name="Liao X.Y."/>
            <person name="Jiang Y.T."/>
            <person name="Sun W.H."/>
            <person name="Chen J."/>
            <person name="Chen Y.Q."/>
            <person name="Ai Y."/>
            <person name="Zhai J.W."/>
            <person name="Wu S.S."/>
            <person name="Zhou Z."/>
            <person name="Hsiao Y.Y."/>
            <person name="Wu W.L."/>
            <person name="Chen Y.Y."/>
            <person name="Lin Y.F."/>
            <person name="Hsu J.L."/>
            <person name="Li C.Y."/>
            <person name="Wang Z.W."/>
            <person name="Zhao X."/>
            <person name="Zhong W.Y."/>
            <person name="Ma X.K."/>
            <person name="Ma L."/>
            <person name="Huang J."/>
            <person name="Chen G.Z."/>
            <person name="Huang M.Z."/>
            <person name="Huang L."/>
            <person name="Peng D.H."/>
            <person name="Luo Y.B."/>
            <person name="Zou S.Q."/>
            <person name="Chen S.P."/>
            <person name="Lan S."/>
            <person name="Tsai W.C."/>
            <person name="Van de Peer Y."/>
            <person name="Liu Z.J."/>
        </authorList>
    </citation>
    <scope>NUCLEOTIDE SEQUENCE [LARGE SCALE GENOMIC DNA]</scope>
    <source>
        <strain evidence="3">Lor287</strain>
    </source>
</reference>
<protein>
    <submittedName>
        <fullName evidence="3">UDP-glycosyltransferase 83A1</fullName>
    </submittedName>
</protein>
<proteinExistence type="inferred from homology"/>
<gene>
    <name evidence="3" type="primary">UGT83A1</name>
    <name evidence="3" type="ORF">KSP39_PZI000546</name>
</gene>
<dbReference type="EMBL" id="JBBWWQ010000001">
    <property type="protein sequence ID" value="KAK8957188.1"/>
    <property type="molecule type" value="Genomic_DNA"/>
</dbReference>
<dbReference type="Gene3D" id="3.40.50.2000">
    <property type="entry name" value="Glycogen Phosphorylase B"/>
    <property type="match status" value="2"/>
</dbReference>
<evidence type="ECO:0000313" key="3">
    <source>
        <dbReference type="EMBL" id="KAK8957188.1"/>
    </source>
</evidence>
<dbReference type="FunFam" id="3.40.50.2000:FF:000056">
    <property type="entry name" value="Glycosyltransferase"/>
    <property type="match status" value="1"/>
</dbReference>
<evidence type="ECO:0000256" key="1">
    <source>
        <dbReference type="ARBA" id="ARBA00009995"/>
    </source>
</evidence>
<dbReference type="GO" id="GO:0080043">
    <property type="term" value="F:quercetin 3-O-glucosyltransferase activity"/>
    <property type="evidence" value="ECO:0007669"/>
    <property type="project" value="TreeGrafter"/>
</dbReference>
<dbReference type="PANTHER" id="PTHR11926:SF1412">
    <property type="entry name" value="UDP-GLYCOSYLTRANSFERASE 83A1-LIKE"/>
    <property type="match status" value="1"/>
</dbReference>
<keyword evidence="4" id="KW-1185">Reference proteome</keyword>
<dbReference type="FunFam" id="3.40.50.2000:FF:000108">
    <property type="entry name" value="UDP-glycosyltransferase 83A1"/>
    <property type="match status" value="1"/>
</dbReference>
<dbReference type="SUPFAM" id="SSF53756">
    <property type="entry name" value="UDP-Glycosyltransferase/glycogen phosphorylase"/>
    <property type="match status" value="1"/>
</dbReference>
<dbReference type="Proteomes" id="UP001418222">
    <property type="component" value="Unassembled WGS sequence"/>
</dbReference>
<dbReference type="GO" id="GO:0080044">
    <property type="term" value="F:quercetin 7-O-glucosyltransferase activity"/>
    <property type="evidence" value="ECO:0007669"/>
    <property type="project" value="TreeGrafter"/>
</dbReference>
<comment type="similarity">
    <text evidence="1">Belongs to the UDP-glycosyltransferase family.</text>
</comment>